<keyword evidence="3" id="KW-1185">Reference proteome</keyword>
<protein>
    <submittedName>
        <fullName evidence="2">Uncharacterized protein</fullName>
    </submittedName>
</protein>
<dbReference type="PANTHER" id="PTHR13696">
    <property type="entry name" value="P-LOOP CONTAINING NUCLEOSIDE TRIPHOSPHATE HYDROLASE"/>
    <property type="match status" value="1"/>
</dbReference>
<evidence type="ECO:0000313" key="2">
    <source>
        <dbReference type="EMBL" id="KAK3257194.1"/>
    </source>
</evidence>
<dbReference type="InterPro" id="IPR009744">
    <property type="entry name" value="VirC1"/>
</dbReference>
<gene>
    <name evidence="2" type="ORF">CYMTET_33709</name>
</gene>
<accession>A0AAE0KQX4</accession>
<keyword evidence="1" id="KW-1133">Transmembrane helix</keyword>
<dbReference type="AlphaFoldDB" id="A0AAE0KQX4"/>
<dbReference type="InterPro" id="IPR027417">
    <property type="entry name" value="P-loop_NTPase"/>
</dbReference>
<sequence length="267" mass="28550">MIVTKSRMGMSLFRGTIATALAYLFSELGIGSIGARPKGLIVFGLVVAGGSGKSTSALLLATELAKQTDVAVIDADPNTPIAKWAERGGSMENLTVHTADQRNSLMDAIEEIQTQSSILIIDTEGVADLRAAQAISMSDFVVVPSQGTALDQDNAANAIRLIKEQEKVSRREIPHAVLFTRVSAAIRSRGMKAAEQQLEKSGIPTFNTRIIEREAFKAMFAFNKPLGALNSRDVSGLDNAQMNAMSLCIEMVHKLTTGSSTPQEEVA</sequence>
<dbReference type="Proteomes" id="UP001190700">
    <property type="component" value="Unassembled WGS sequence"/>
</dbReference>
<dbReference type="PANTHER" id="PTHR13696:SF96">
    <property type="entry name" value="COBQ_COBB_MIND_PARA NUCLEOTIDE BINDING DOMAIN-CONTAINING PROTEIN"/>
    <property type="match status" value="1"/>
</dbReference>
<evidence type="ECO:0000313" key="3">
    <source>
        <dbReference type="Proteomes" id="UP001190700"/>
    </source>
</evidence>
<reference evidence="2 3" key="1">
    <citation type="journal article" date="2015" name="Genome Biol. Evol.">
        <title>Comparative Genomics of a Bacterivorous Green Alga Reveals Evolutionary Causalities and Consequences of Phago-Mixotrophic Mode of Nutrition.</title>
        <authorList>
            <person name="Burns J.A."/>
            <person name="Paasch A."/>
            <person name="Narechania A."/>
            <person name="Kim E."/>
        </authorList>
    </citation>
    <scope>NUCLEOTIDE SEQUENCE [LARGE SCALE GENOMIC DNA]</scope>
    <source>
        <strain evidence="2 3">PLY_AMNH</strain>
    </source>
</reference>
<dbReference type="EMBL" id="LGRX02020870">
    <property type="protein sequence ID" value="KAK3257194.1"/>
    <property type="molecule type" value="Genomic_DNA"/>
</dbReference>
<keyword evidence="1" id="KW-0812">Transmembrane</keyword>
<dbReference type="InterPro" id="IPR050678">
    <property type="entry name" value="DNA_Partitioning_ATPase"/>
</dbReference>
<comment type="caution">
    <text evidence="2">The sequence shown here is derived from an EMBL/GenBank/DDBJ whole genome shotgun (WGS) entry which is preliminary data.</text>
</comment>
<organism evidence="2 3">
    <name type="scientific">Cymbomonas tetramitiformis</name>
    <dbReference type="NCBI Taxonomy" id="36881"/>
    <lineage>
        <taxon>Eukaryota</taxon>
        <taxon>Viridiplantae</taxon>
        <taxon>Chlorophyta</taxon>
        <taxon>Pyramimonadophyceae</taxon>
        <taxon>Pyramimonadales</taxon>
        <taxon>Pyramimonadaceae</taxon>
        <taxon>Cymbomonas</taxon>
    </lineage>
</organism>
<dbReference type="CDD" id="cd02042">
    <property type="entry name" value="ParAB_family"/>
    <property type="match status" value="1"/>
</dbReference>
<feature type="transmembrane region" description="Helical" evidence="1">
    <location>
        <begin position="12"/>
        <end position="34"/>
    </location>
</feature>
<dbReference type="SUPFAM" id="SSF52540">
    <property type="entry name" value="P-loop containing nucleoside triphosphate hydrolases"/>
    <property type="match status" value="1"/>
</dbReference>
<proteinExistence type="predicted"/>
<evidence type="ECO:0000256" key="1">
    <source>
        <dbReference type="SAM" id="Phobius"/>
    </source>
</evidence>
<keyword evidence="1" id="KW-0472">Membrane</keyword>
<name>A0AAE0KQX4_9CHLO</name>
<dbReference type="Pfam" id="PF07015">
    <property type="entry name" value="VirC1"/>
    <property type="match status" value="1"/>
</dbReference>
<dbReference type="Gene3D" id="3.40.50.300">
    <property type="entry name" value="P-loop containing nucleotide triphosphate hydrolases"/>
    <property type="match status" value="1"/>
</dbReference>